<dbReference type="Pfam" id="PF11185">
    <property type="entry name" value="DUF2971"/>
    <property type="match status" value="1"/>
</dbReference>
<protein>
    <submittedName>
        <fullName evidence="1">DUF2971 domain-containing protein</fullName>
    </submittedName>
</protein>
<evidence type="ECO:0000313" key="1">
    <source>
        <dbReference type="EMBL" id="RGM13608.1"/>
    </source>
</evidence>
<accession>A0A3E4UQH9</accession>
<organism evidence="1 2">
    <name type="scientific">Bacteroides stercoris</name>
    <dbReference type="NCBI Taxonomy" id="46506"/>
    <lineage>
        <taxon>Bacteria</taxon>
        <taxon>Pseudomonadati</taxon>
        <taxon>Bacteroidota</taxon>
        <taxon>Bacteroidia</taxon>
        <taxon>Bacteroidales</taxon>
        <taxon>Bacteroidaceae</taxon>
        <taxon>Bacteroides</taxon>
    </lineage>
</organism>
<comment type="caution">
    <text evidence="1">The sequence shown here is derived from an EMBL/GenBank/DDBJ whole genome shotgun (WGS) entry which is preliminary data.</text>
</comment>
<dbReference type="Proteomes" id="UP000261223">
    <property type="component" value="Unassembled WGS sequence"/>
</dbReference>
<dbReference type="EMBL" id="QSSV01000008">
    <property type="protein sequence ID" value="RGM13608.1"/>
    <property type="molecule type" value="Genomic_DNA"/>
</dbReference>
<gene>
    <name evidence="1" type="ORF">DXC34_07300</name>
</gene>
<evidence type="ECO:0000313" key="2">
    <source>
        <dbReference type="Proteomes" id="UP000261223"/>
    </source>
</evidence>
<name>A0A3E4UQH9_BACSE</name>
<reference evidence="1 2" key="1">
    <citation type="submission" date="2018-08" db="EMBL/GenBank/DDBJ databases">
        <title>A genome reference for cultivated species of the human gut microbiota.</title>
        <authorList>
            <person name="Zou Y."/>
            <person name="Xue W."/>
            <person name="Luo G."/>
        </authorList>
    </citation>
    <scope>NUCLEOTIDE SEQUENCE [LARGE SCALE GENOMIC DNA]</scope>
    <source>
        <strain evidence="1 2">TF03-6</strain>
    </source>
</reference>
<dbReference type="RefSeq" id="WP_117741606.1">
    <property type="nucleotide sequence ID" value="NZ_QSSV01000008.1"/>
</dbReference>
<dbReference type="AlphaFoldDB" id="A0A3E4UQH9"/>
<dbReference type="InterPro" id="IPR021352">
    <property type="entry name" value="DUF2971"/>
</dbReference>
<proteinExistence type="predicted"/>
<sequence length="539" mass="63307">MEQSKFGTFMIDDLYLYRASDDYKQVIEEKIVLPEYDKINQLKLLLSRTEYPISAKILIENGFSELTEELKENTGLKSCIIHHKLKGDQKVSIVELEKRISYFLCQSFIVNLDETRLLNLCLGESMTTRVKMCIESHLNTYNNVLNILIDYCKDLEGYDFQYQTAIKNKGMINSKIYIQDRLFIFLSACIGANYGYIVNSQYDLPIWGINISYDSKIRMYNYRSGTPYTDIKKEDLLSMIFSTPSQIGEVQKMIIDNIKLFFDINISLDDVCYDWSKESYFVKPEVEKQIIGSFLNEDERDKDKDVVKYTSLQTLLATLISGKIRINSIVGMNDKTETNFMIDMIKNFREPIEEEGDEYLLANRKFITSFSGKKDDLNMWRLYGDNARGICMVFSFKSQQNSVLKKIQYVAEEDDIIKRLNQLMLSLKDLNINFYFYLLLNNQHFIKHKDYKDEDEYRFLLKNEQPVGWYINNDNNVLTPYTERELFRNGGNAFPFELKSIILGPAMVAKDVNLYQIKTLLRTKYKEINIKLSKIKSYR</sequence>